<dbReference type="SMART" id="SM00256">
    <property type="entry name" value="FBOX"/>
    <property type="match status" value="1"/>
</dbReference>
<sequence length="1244" mass="139232">MDFNDGSTFAPSTGSRKRPRPSYLADLSALELEYGPMAERRPATAISSGADTERSKRPKLSFGTPGLSSPAGPKTASLRQPLKLAELPCEILQHIFAFVDPISLGRLICVNRAFRSLLDPACLLPQKSASSHSMHLTMRSQDLVWAASRRSFLQGFPKPMDKMTELEMWRLVRGRTCQFCGKRTAQLQRPSVPEPWDAGPGLHGVRSIWPFRVRTCGRCLQPRLIKDAELIVSTYSALRPGLPFAILTQELNYIPSAVIQQKPPPPHLELVKYYFRPQFEELQSEFHDVKALGAAAVAEWYKGLETVGQQSNADAARFEQWEIQGGFSRAPTVIGQNGNRVLTPSMSVTSQADLMQIFDNVQQTSGNSAIGTPSSGNVVSGLSTPGISEDSRHASNQTQGWPLAHFSAAPGHQPLGAVSALAHPGPPGQTPVRPPRQKTERSLKEAKETRAERRKDIERRCLALDPPIMPSTLTYMDAFQAAILISRPLNDKAWEMLKPRLLAQRTDAEHRESRFALRDPTIQLQKRQQLEEEQRVAQANASHMWFELKVPARDKLQKYAQDFIHQTWSDGRAVTRATASKFAAEVLCHVRQRFDEVVAQEDRMLELKGTAFPQDQASLACRKLRLEDMKWVYEEFVRPYTESFGKALFLCHVCDTNQKLFAFEPVIQHFAAKHTDSLSSGNSIVYWKADWPLEPPFDPHPNVLWALDVSGSMSRTLPPQQARQSFPSRGPPSSVEGGPKGPTTYSQPDPSSQWFADPSRRTSQNTYSGSMRTDSLNGGRLPPALEKGGIRGSVAGSSIARSEVSRYTNEDEYGARYHPRAFAHPDNSNVQYYQGTFTGGKASDEMDRSHSSRPATRREEHLHHFDTGRGWEGWKREGPVSHGSMIYSYGDGSSRFSYGDSLQRDGGTSVDEASETGMGSKATSRISLRREVASESRAPTSEIETSRVETHQAATDAAVENFLNNFSPMVEESTDSSKDVAATVPAIGLQQPRSVPGLHSADVYSQQHENWQALDSRPMGRVSPTSRHRPALPIRELERPALWADDPPAQFRYNPLAPSDRDHEISRELAHGGIYGESSGRTLQTRYDGQNEGMRDAVPTYNVPSYDAPYFYGPDGRRYIEVSEPSMERYAIRPDDFPDRYHQRGEIGGVHYLNNRQYFLDRHVEHDDRVRATSRDYRLGGNDYHPAQNRGPSLEYDGRYPHEDINLEPRARSGRISTREITYEPIDQPTRYTPRSFGASHPGE</sequence>
<feature type="region of interest" description="Disordered" evidence="1">
    <location>
        <begin position="931"/>
        <end position="950"/>
    </location>
</feature>
<accession>A0A0D2CIC0</accession>
<proteinExistence type="predicted"/>
<evidence type="ECO:0000313" key="3">
    <source>
        <dbReference type="EMBL" id="KIW23304.1"/>
    </source>
</evidence>
<feature type="region of interest" description="Disordered" evidence="1">
    <location>
        <begin position="1224"/>
        <end position="1244"/>
    </location>
</feature>
<dbReference type="CDD" id="cd09917">
    <property type="entry name" value="F-box_SF"/>
    <property type="match status" value="1"/>
</dbReference>
<dbReference type="GeneID" id="27350708"/>
<dbReference type="RefSeq" id="XP_016243520.1">
    <property type="nucleotide sequence ID" value="XM_016398958.1"/>
</dbReference>
<evidence type="ECO:0000256" key="1">
    <source>
        <dbReference type="SAM" id="MobiDB-lite"/>
    </source>
</evidence>
<feature type="region of interest" description="Disordered" evidence="1">
    <location>
        <begin position="898"/>
        <end position="924"/>
    </location>
</feature>
<feature type="compositionally biased region" description="Pro residues" evidence="1">
    <location>
        <begin position="424"/>
        <end position="434"/>
    </location>
</feature>
<feature type="compositionally biased region" description="Polar residues" evidence="1">
    <location>
        <begin position="826"/>
        <end position="836"/>
    </location>
</feature>
<dbReference type="SUPFAM" id="SSF81383">
    <property type="entry name" value="F-box domain"/>
    <property type="match status" value="1"/>
</dbReference>
<gene>
    <name evidence="3" type="ORF">PV07_11514</name>
</gene>
<evidence type="ECO:0000259" key="2">
    <source>
        <dbReference type="PROSITE" id="PS50181"/>
    </source>
</evidence>
<dbReference type="Gene3D" id="1.20.1280.50">
    <property type="match status" value="1"/>
</dbReference>
<protein>
    <recommendedName>
        <fullName evidence="2">F-box domain-containing protein</fullName>
    </recommendedName>
</protein>
<feature type="region of interest" description="Disordered" evidence="1">
    <location>
        <begin position="1"/>
        <end position="22"/>
    </location>
</feature>
<feature type="compositionally biased region" description="Basic and acidic residues" evidence="1">
    <location>
        <begin position="842"/>
        <end position="864"/>
    </location>
</feature>
<feature type="compositionally biased region" description="Polar residues" evidence="1">
    <location>
        <begin position="715"/>
        <end position="727"/>
    </location>
</feature>
<organism evidence="3 4">
    <name type="scientific">Cladophialophora immunda</name>
    <dbReference type="NCBI Taxonomy" id="569365"/>
    <lineage>
        <taxon>Eukaryota</taxon>
        <taxon>Fungi</taxon>
        <taxon>Dikarya</taxon>
        <taxon>Ascomycota</taxon>
        <taxon>Pezizomycotina</taxon>
        <taxon>Eurotiomycetes</taxon>
        <taxon>Chaetothyriomycetidae</taxon>
        <taxon>Chaetothyriales</taxon>
        <taxon>Herpotrichiellaceae</taxon>
        <taxon>Cladophialophora</taxon>
    </lineage>
</organism>
<dbReference type="Pfam" id="PF12937">
    <property type="entry name" value="F-box-like"/>
    <property type="match status" value="1"/>
</dbReference>
<feature type="compositionally biased region" description="Polar residues" evidence="1">
    <location>
        <begin position="761"/>
        <end position="776"/>
    </location>
</feature>
<keyword evidence="4" id="KW-1185">Reference proteome</keyword>
<feature type="region of interest" description="Disordered" evidence="1">
    <location>
        <begin position="818"/>
        <end position="864"/>
    </location>
</feature>
<feature type="region of interest" description="Disordered" evidence="1">
    <location>
        <begin position="40"/>
        <end position="75"/>
    </location>
</feature>
<dbReference type="VEuPathDB" id="FungiDB:PV07_11514"/>
<dbReference type="STRING" id="569365.A0A0D2CIC0"/>
<dbReference type="PROSITE" id="PS50181">
    <property type="entry name" value="FBOX"/>
    <property type="match status" value="1"/>
</dbReference>
<evidence type="ECO:0000313" key="4">
    <source>
        <dbReference type="Proteomes" id="UP000054466"/>
    </source>
</evidence>
<dbReference type="AlphaFoldDB" id="A0A0D2CIC0"/>
<dbReference type="InterPro" id="IPR036047">
    <property type="entry name" value="F-box-like_dom_sf"/>
</dbReference>
<name>A0A0D2CIC0_9EURO</name>
<feature type="compositionally biased region" description="Polar residues" evidence="1">
    <location>
        <begin position="743"/>
        <end position="754"/>
    </location>
</feature>
<feature type="domain" description="F-box" evidence="2">
    <location>
        <begin position="81"/>
        <end position="119"/>
    </location>
</feature>
<feature type="compositionally biased region" description="Polar residues" evidence="1">
    <location>
        <begin position="1"/>
        <end position="14"/>
    </location>
</feature>
<dbReference type="OrthoDB" id="2322499at2759"/>
<feature type="region of interest" description="Disordered" evidence="1">
    <location>
        <begin position="715"/>
        <end position="792"/>
    </location>
</feature>
<feature type="region of interest" description="Disordered" evidence="1">
    <location>
        <begin position="419"/>
        <end position="454"/>
    </location>
</feature>
<dbReference type="Proteomes" id="UP000054466">
    <property type="component" value="Unassembled WGS sequence"/>
</dbReference>
<reference evidence="3 4" key="1">
    <citation type="submission" date="2015-01" db="EMBL/GenBank/DDBJ databases">
        <title>The Genome Sequence of Cladophialophora immunda CBS83496.</title>
        <authorList>
            <consortium name="The Broad Institute Genomics Platform"/>
            <person name="Cuomo C."/>
            <person name="de Hoog S."/>
            <person name="Gorbushina A."/>
            <person name="Stielow B."/>
            <person name="Teixiera M."/>
            <person name="Abouelleil A."/>
            <person name="Chapman S.B."/>
            <person name="Priest M."/>
            <person name="Young S.K."/>
            <person name="Wortman J."/>
            <person name="Nusbaum C."/>
            <person name="Birren B."/>
        </authorList>
    </citation>
    <scope>NUCLEOTIDE SEQUENCE [LARGE SCALE GENOMIC DNA]</scope>
    <source>
        <strain evidence="3 4">CBS 83496</strain>
    </source>
</reference>
<dbReference type="HOGENOM" id="CLU_003437_1_0_1"/>
<feature type="compositionally biased region" description="Basic and acidic residues" evidence="1">
    <location>
        <begin position="437"/>
        <end position="454"/>
    </location>
</feature>
<dbReference type="InterPro" id="IPR001810">
    <property type="entry name" value="F-box_dom"/>
</dbReference>
<dbReference type="EMBL" id="KN847046">
    <property type="protein sequence ID" value="KIW23304.1"/>
    <property type="molecule type" value="Genomic_DNA"/>
</dbReference>